<dbReference type="Pfam" id="PF12991">
    <property type="entry name" value="DUF3875"/>
    <property type="match status" value="1"/>
</dbReference>
<feature type="non-terminal residue" evidence="2">
    <location>
        <position position="91"/>
    </location>
</feature>
<comment type="caution">
    <text evidence="2">The sequence shown here is derived from an EMBL/GenBank/DDBJ whole genome shotgun (WGS) entry which is preliminary data.</text>
</comment>
<evidence type="ECO:0000259" key="1">
    <source>
        <dbReference type="Pfam" id="PF12991"/>
    </source>
</evidence>
<reference evidence="2 3" key="1">
    <citation type="submission" date="2013-11" db="EMBL/GenBank/DDBJ databases">
        <title>Single cell genomics of uncultured Tannerella BU063 (oral taxon 286).</title>
        <authorList>
            <person name="Beall C.J."/>
            <person name="Campbell A.G."/>
            <person name="Griffen A.L."/>
            <person name="Podar M."/>
            <person name="Leys E.J."/>
        </authorList>
    </citation>
    <scope>NUCLEOTIDE SEQUENCE [LARGE SCALE GENOMIC DNA]</scope>
    <source>
        <strain evidence="2">Cell 2</strain>
    </source>
</reference>
<feature type="domain" description="TraG N-terminal Bacteroidetes" evidence="1">
    <location>
        <begin position="3"/>
        <end position="55"/>
    </location>
</feature>
<gene>
    <name evidence="2" type="ORF">N425_03930</name>
</gene>
<sequence>MRNTTKVTTLESKFPLLAVEQGCIVSKDADITVAFRVELPELFTVTSAEYEAMHAAWHKAVKVLPDFTIVHKQDWFVKERYAGRLSDGELS</sequence>
<protein>
    <submittedName>
        <fullName evidence="2">Conjugal transfer protein TraG</fullName>
    </submittedName>
</protein>
<proteinExistence type="predicted"/>
<name>W2C5V1_9BACT</name>
<dbReference type="PANTHER" id="PTHR38467:SF1">
    <property type="entry name" value="CONJUGATIVE TRANSFER: ASSEMBLY"/>
    <property type="match status" value="1"/>
</dbReference>
<dbReference type="AlphaFoldDB" id="W2C5V1"/>
<accession>W2C5V1</accession>
<evidence type="ECO:0000313" key="3">
    <source>
        <dbReference type="Proteomes" id="UP000018837"/>
    </source>
</evidence>
<dbReference type="PANTHER" id="PTHR38467">
    <property type="match status" value="1"/>
</dbReference>
<dbReference type="InterPro" id="IPR053155">
    <property type="entry name" value="F-pilin_assembly_TraC"/>
</dbReference>
<evidence type="ECO:0000313" key="2">
    <source>
        <dbReference type="EMBL" id="ETK02515.1"/>
    </source>
</evidence>
<organism evidence="2 3">
    <name type="scientific">Tannerella sp. oral taxon BU063 isolate Cell 2</name>
    <dbReference type="NCBI Taxonomy" id="1411148"/>
    <lineage>
        <taxon>Bacteria</taxon>
        <taxon>Pseudomonadati</taxon>
        <taxon>Bacteroidota</taxon>
        <taxon>Bacteroidia</taxon>
        <taxon>Bacteroidales</taxon>
        <taxon>Tannerellaceae</taxon>
        <taxon>Tannerella</taxon>
    </lineage>
</organism>
<dbReference type="EMBL" id="AYUF01000343">
    <property type="protein sequence ID" value="ETK02515.1"/>
    <property type="molecule type" value="Genomic_DNA"/>
</dbReference>
<dbReference type="Proteomes" id="UP000018837">
    <property type="component" value="Unassembled WGS sequence"/>
</dbReference>
<dbReference type="InterPro" id="IPR024451">
    <property type="entry name" value="TraG_N_Bacteroidetes"/>
</dbReference>